<dbReference type="InterPro" id="IPR019775">
    <property type="entry name" value="WD40_repeat_CS"/>
</dbReference>
<feature type="repeat" description="WD" evidence="3">
    <location>
        <begin position="582"/>
        <end position="623"/>
    </location>
</feature>
<dbReference type="InterPro" id="IPR001680">
    <property type="entry name" value="WD40_rpt"/>
</dbReference>
<evidence type="ECO:0000256" key="3">
    <source>
        <dbReference type="PROSITE-ProRule" id="PRU00221"/>
    </source>
</evidence>
<dbReference type="Gramene" id="PNW71771">
    <property type="protein sequence ID" value="PNW71771"/>
    <property type="gene ID" value="CHLRE_16g678808v5"/>
</dbReference>
<feature type="region of interest" description="Disordered" evidence="4">
    <location>
        <begin position="391"/>
        <end position="410"/>
    </location>
</feature>
<dbReference type="PROSITE" id="PS00678">
    <property type="entry name" value="WD_REPEATS_1"/>
    <property type="match status" value="6"/>
</dbReference>
<dbReference type="OrthoDB" id="538223at2759"/>
<evidence type="ECO:0000256" key="2">
    <source>
        <dbReference type="ARBA" id="ARBA00022737"/>
    </source>
</evidence>
<dbReference type="KEGG" id="cre:CHLRE_16g678808v5"/>
<keyword evidence="6" id="KW-1185">Reference proteome</keyword>
<dbReference type="SUPFAM" id="SSF50978">
    <property type="entry name" value="WD40 repeat-like"/>
    <property type="match status" value="2"/>
</dbReference>
<feature type="repeat" description="WD" evidence="3">
    <location>
        <begin position="883"/>
        <end position="915"/>
    </location>
</feature>
<dbReference type="ExpressionAtlas" id="A0A2K3CU23">
    <property type="expression patterns" value="baseline and differential"/>
</dbReference>
<name>A0A2K3CU23_CHLRE</name>
<evidence type="ECO:0000256" key="4">
    <source>
        <dbReference type="SAM" id="MobiDB-lite"/>
    </source>
</evidence>
<feature type="repeat" description="WD" evidence="3">
    <location>
        <begin position="1256"/>
        <end position="1289"/>
    </location>
</feature>
<feature type="compositionally biased region" description="Low complexity" evidence="4">
    <location>
        <begin position="393"/>
        <end position="410"/>
    </location>
</feature>
<dbReference type="InterPro" id="IPR036322">
    <property type="entry name" value="WD40_repeat_dom_sf"/>
</dbReference>
<feature type="repeat" description="WD" evidence="3">
    <location>
        <begin position="758"/>
        <end position="799"/>
    </location>
</feature>
<dbReference type="Pfam" id="PF00400">
    <property type="entry name" value="WD40"/>
    <property type="match status" value="11"/>
</dbReference>
<dbReference type="PRINTS" id="PR00320">
    <property type="entry name" value="GPROTEINBRPT"/>
</dbReference>
<dbReference type="RefSeq" id="XP_042915739.1">
    <property type="nucleotide sequence ID" value="XM_043071367.1"/>
</dbReference>
<feature type="repeat" description="WD" evidence="3">
    <location>
        <begin position="800"/>
        <end position="841"/>
    </location>
</feature>
<dbReference type="Gene3D" id="2.130.10.10">
    <property type="entry name" value="YVTN repeat-like/Quinoprotein amine dehydrogenase"/>
    <property type="match status" value="6"/>
</dbReference>
<feature type="compositionally biased region" description="Polar residues" evidence="4">
    <location>
        <begin position="73"/>
        <end position="106"/>
    </location>
</feature>
<accession>A0A2K3CU23</accession>
<feature type="repeat" description="WD" evidence="3">
    <location>
        <begin position="673"/>
        <end position="714"/>
    </location>
</feature>
<dbReference type="SMART" id="SM00320">
    <property type="entry name" value="WD40"/>
    <property type="match status" value="15"/>
</dbReference>
<protein>
    <submittedName>
        <fullName evidence="5">Uncharacterized protein</fullName>
    </submittedName>
</protein>
<dbReference type="GO" id="GO:0006367">
    <property type="term" value="P:transcription initiation at RNA polymerase II promoter"/>
    <property type="evidence" value="ECO:0000318"/>
    <property type="project" value="GO_Central"/>
</dbReference>
<dbReference type="InterPro" id="IPR020472">
    <property type="entry name" value="WD40_PAC1"/>
</dbReference>
<keyword evidence="2" id="KW-0677">Repeat</keyword>
<feature type="region of interest" description="Disordered" evidence="4">
    <location>
        <begin position="949"/>
        <end position="1047"/>
    </location>
</feature>
<dbReference type="InterPro" id="IPR015943">
    <property type="entry name" value="WD40/YVTN_repeat-like_dom_sf"/>
</dbReference>
<evidence type="ECO:0000313" key="5">
    <source>
        <dbReference type="EMBL" id="PNW71771.1"/>
    </source>
</evidence>
<dbReference type="PANTHER" id="PTHR19879:SF1">
    <property type="entry name" value="CANNONBALL-RELATED"/>
    <property type="match status" value="1"/>
</dbReference>
<dbReference type="GO" id="GO:0005669">
    <property type="term" value="C:transcription factor TFIID complex"/>
    <property type="evidence" value="ECO:0000318"/>
    <property type="project" value="GO_Central"/>
</dbReference>
<dbReference type="EMBL" id="CM008977">
    <property type="protein sequence ID" value="PNW71771.1"/>
    <property type="molecule type" value="Genomic_DNA"/>
</dbReference>
<feature type="compositionally biased region" description="Basic and acidic residues" evidence="4">
    <location>
        <begin position="48"/>
        <end position="68"/>
    </location>
</feature>
<evidence type="ECO:0000256" key="1">
    <source>
        <dbReference type="ARBA" id="ARBA00022574"/>
    </source>
</evidence>
<feature type="repeat" description="WD" evidence="3">
    <location>
        <begin position="844"/>
        <end position="873"/>
    </location>
</feature>
<dbReference type="PROSITE" id="PS50294">
    <property type="entry name" value="WD_REPEATS_REGION"/>
    <property type="match status" value="9"/>
</dbReference>
<dbReference type="PROSITE" id="PS50082">
    <property type="entry name" value="WD_REPEATS_2"/>
    <property type="match status" value="13"/>
</dbReference>
<feature type="repeat" description="WD" evidence="3">
    <location>
        <begin position="1173"/>
        <end position="1214"/>
    </location>
</feature>
<feature type="repeat" description="WD" evidence="3">
    <location>
        <begin position="715"/>
        <end position="756"/>
    </location>
</feature>
<dbReference type="InterPro" id="IPR011047">
    <property type="entry name" value="Quinoprotein_ADH-like_sf"/>
</dbReference>
<feature type="repeat" description="WD" evidence="3">
    <location>
        <begin position="540"/>
        <end position="581"/>
    </location>
</feature>
<dbReference type="GO" id="GO:0000124">
    <property type="term" value="C:SAGA complex"/>
    <property type="evidence" value="ECO:0000318"/>
    <property type="project" value="GO_Central"/>
</dbReference>
<dbReference type="CDD" id="cd00200">
    <property type="entry name" value="WD40"/>
    <property type="match status" value="1"/>
</dbReference>
<organism evidence="5 6">
    <name type="scientific">Chlamydomonas reinhardtii</name>
    <name type="common">Chlamydomonas smithii</name>
    <dbReference type="NCBI Taxonomy" id="3055"/>
    <lineage>
        <taxon>Eukaryota</taxon>
        <taxon>Viridiplantae</taxon>
        <taxon>Chlorophyta</taxon>
        <taxon>core chlorophytes</taxon>
        <taxon>Chlorophyceae</taxon>
        <taxon>CS clade</taxon>
        <taxon>Chlamydomonadales</taxon>
        <taxon>Chlamydomonadaceae</taxon>
        <taxon>Chlamydomonas</taxon>
    </lineage>
</organism>
<dbReference type="PANTHER" id="PTHR19879">
    <property type="entry name" value="TRANSCRIPTION INITIATION FACTOR TFIID"/>
    <property type="match status" value="1"/>
</dbReference>
<dbReference type="GeneID" id="5724821"/>
<dbReference type="STRING" id="3055.A0A2K3CU23"/>
<reference evidence="5 6" key="1">
    <citation type="journal article" date="2007" name="Science">
        <title>The Chlamydomonas genome reveals the evolution of key animal and plant functions.</title>
        <authorList>
            <person name="Merchant S.S."/>
            <person name="Prochnik S.E."/>
            <person name="Vallon O."/>
            <person name="Harris E.H."/>
            <person name="Karpowicz S.J."/>
            <person name="Witman G.B."/>
            <person name="Terry A."/>
            <person name="Salamov A."/>
            <person name="Fritz-Laylin L.K."/>
            <person name="Marechal-Drouard L."/>
            <person name="Marshall W.F."/>
            <person name="Qu L.H."/>
            <person name="Nelson D.R."/>
            <person name="Sanderfoot A.A."/>
            <person name="Spalding M.H."/>
            <person name="Kapitonov V.V."/>
            <person name="Ren Q."/>
            <person name="Ferris P."/>
            <person name="Lindquist E."/>
            <person name="Shapiro H."/>
            <person name="Lucas S.M."/>
            <person name="Grimwood J."/>
            <person name="Schmutz J."/>
            <person name="Cardol P."/>
            <person name="Cerutti H."/>
            <person name="Chanfreau G."/>
            <person name="Chen C.L."/>
            <person name="Cognat V."/>
            <person name="Croft M.T."/>
            <person name="Dent R."/>
            <person name="Dutcher S."/>
            <person name="Fernandez E."/>
            <person name="Fukuzawa H."/>
            <person name="Gonzalez-Ballester D."/>
            <person name="Gonzalez-Halphen D."/>
            <person name="Hallmann A."/>
            <person name="Hanikenne M."/>
            <person name="Hippler M."/>
            <person name="Inwood W."/>
            <person name="Jabbari K."/>
            <person name="Kalanon M."/>
            <person name="Kuras R."/>
            <person name="Lefebvre P.A."/>
            <person name="Lemaire S.D."/>
            <person name="Lobanov A.V."/>
            <person name="Lohr M."/>
            <person name="Manuell A."/>
            <person name="Meier I."/>
            <person name="Mets L."/>
            <person name="Mittag M."/>
            <person name="Mittelmeier T."/>
            <person name="Moroney J.V."/>
            <person name="Moseley J."/>
            <person name="Napoli C."/>
            <person name="Nedelcu A.M."/>
            <person name="Niyogi K."/>
            <person name="Novoselov S.V."/>
            <person name="Paulsen I.T."/>
            <person name="Pazour G."/>
            <person name="Purton S."/>
            <person name="Ral J.P."/>
            <person name="Riano-Pachon D.M."/>
            <person name="Riekhof W."/>
            <person name="Rymarquis L."/>
            <person name="Schroda M."/>
            <person name="Stern D."/>
            <person name="Umen J."/>
            <person name="Willows R."/>
            <person name="Wilson N."/>
            <person name="Zimmer S.L."/>
            <person name="Allmer J."/>
            <person name="Balk J."/>
            <person name="Bisova K."/>
            <person name="Chen C.J."/>
            <person name="Elias M."/>
            <person name="Gendler K."/>
            <person name="Hauser C."/>
            <person name="Lamb M.R."/>
            <person name="Ledford H."/>
            <person name="Long J.C."/>
            <person name="Minagawa J."/>
            <person name="Page M.D."/>
            <person name="Pan J."/>
            <person name="Pootakham W."/>
            <person name="Roje S."/>
            <person name="Rose A."/>
            <person name="Stahlberg E."/>
            <person name="Terauchi A.M."/>
            <person name="Yang P."/>
            <person name="Ball S."/>
            <person name="Bowler C."/>
            <person name="Dieckmann C.L."/>
            <person name="Gladyshev V.N."/>
            <person name="Green P."/>
            <person name="Jorgensen R."/>
            <person name="Mayfield S."/>
            <person name="Mueller-Roeber B."/>
            <person name="Rajamani S."/>
            <person name="Sayre R.T."/>
            <person name="Brokstein P."/>
            <person name="Dubchak I."/>
            <person name="Goodstein D."/>
            <person name="Hornick L."/>
            <person name="Huang Y.W."/>
            <person name="Jhaveri J."/>
            <person name="Luo Y."/>
            <person name="Martinez D."/>
            <person name="Ngau W.C."/>
            <person name="Otillar B."/>
            <person name="Poliakov A."/>
            <person name="Porter A."/>
            <person name="Szajkowski L."/>
            <person name="Werner G."/>
            <person name="Zhou K."/>
            <person name="Grigoriev I.V."/>
            <person name="Rokhsar D.S."/>
            <person name="Grossman A.R."/>
        </authorList>
    </citation>
    <scope>NUCLEOTIDE SEQUENCE [LARGE SCALE GENOMIC DNA]</scope>
    <source>
        <strain evidence="6">CC-503</strain>
    </source>
</reference>
<feature type="repeat" description="WD" evidence="3">
    <location>
        <begin position="1298"/>
        <end position="1339"/>
    </location>
</feature>
<dbReference type="Proteomes" id="UP000006906">
    <property type="component" value="Chromosome 16"/>
</dbReference>
<keyword evidence="1 3" id="KW-0853">WD repeat</keyword>
<evidence type="ECO:0000313" key="6">
    <source>
        <dbReference type="Proteomes" id="UP000006906"/>
    </source>
</evidence>
<proteinExistence type="predicted"/>
<sequence length="1380" mass="140985">MGCNQSAPRGGEGPGTIGNAETATGLGTTPIRISFNGKQSASLAPKAAVRDSVQDIGEKSAPKGDNNGKGHGSISSKDGSERTSASKHANTDTRAAQGPHGSSSNLPAAGNGASAPNTASASHTTSPQPPKAGSMDIHSNRSSFAAEGIPAGSKLAVARASGSARRSVEDVGAGAVGGGRLPPALEAARSSQQARLSSIQAADVMGVGGEKPAGVPARPHVAAFDPLPGYSPPAPLAAHYPLLGALPPDTPVPMDVLARLWRAGQPAEALEVARGLAAAGVLRLAALDDGSQWALPSPQHVAHAAAAWPGVVVAVHGQILDSYCKGGAVALDSLRDDGYIIQALSHHLVGCGRLEALRRLLMNPGWLEAKLHAYGVGAVVRDFRRYLQDAEADAAPSGPGNGSPTSGGSSAAGEVKLLLQAFQLSLGAAMEHPTARMMREQMLARLMAVAAGGRLKEWYDEQTAKCAAEGMLAVNSRLLHLMPRSPSLAQAGGVQRMTLRGHTAPVTRVAIAPNCIEVVTISEDGTAQVWDMNIGDCVMQLARDAPLTAVGLTPDSASAVVAAADGTAAVWSLATGQVTHTLSGHTAKINALAIDKQGIRVVTASDDHTARVWNLADGSCEAVLQGHGGNAGVQGAVLDVAVCADGTLAATVSDDFSCRVWDLDEDGEELQVLEGHGGWVVSAAFVGTTHRLVTASHDCTARIWNAHKGRLLFVLSGHTGRLNRVSVDPGGSWAVTASDDGSARVWDCETGQLKQVLEGAHNAHVTDAAITRDCSKVISVAGDGSGAVWDLASGRREALLEGHTGEVRAVVLTQRGRFAVTAGEDGTARVWDLAAEALVAPPCHSGRVTALSTLPDGQLVVSAGEDGCVFLWDPVEGVCLKRMAGHQVGVRFMRVSADGALVLTGSGDRQISRWNWGEYSAAASVAGHRRSMERRELILHTLHTATGSAGSRSLAGLTAGGTSVGQPGSELGMGLGDRATNSTIATTPGGGRTPGTGRNSEEDTLAALEDSCRDGDSGPPPSVPNTASGGTPRVAAAEPAGASAATAPATADSLPVLGSPPVSTPASALGVGMGHSGLGAAALAAAGGTPPLLPLAATAAARATLLDLCAGVTADPLRASMPAQQGSRVKHMAFDAACTTAAVLLFDSTVSVWDVTSGRCTAQLIKRGERDASRTHSGGVNAVYLMRDARTAVTISKDQTARIWDVPTASTRFVVEGHTDGLVAADISADEALLATAAYDKTVRVTRMATGAAVAVLDHPQPPTAVSFSPNCHHMAVALEDHSVVVWDLVGRCCLPALDAHKAALSVLTWSPDSRFLLTAGADCTARLWRAEDGRQQAFFMADSAITAACFAGAPVADIVVAGDSAGAVHFLDWAEELQG</sequence>
<feature type="compositionally biased region" description="Polar residues" evidence="4">
    <location>
        <begin position="114"/>
        <end position="126"/>
    </location>
</feature>
<dbReference type="Gene3D" id="1.25.40.370">
    <property type="match status" value="1"/>
</dbReference>
<gene>
    <name evidence="5" type="ORF">CHLRE_16g678808v5</name>
</gene>
<feature type="repeat" description="WD" evidence="3">
    <location>
        <begin position="499"/>
        <end position="540"/>
    </location>
</feature>
<feature type="region of interest" description="Disordered" evidence="4">
    <location>
        <begin position="1"/>
        <end position="138"/>
    </location>
</feature>
<dbReference type="SUPFAM" id="SSF50998">
    <property type="entry name" value="Quinoprotein alcohol dehydrogenase-like"/>
    <property type="match status" value="1"/>
</dbReference>
<feature type="compositionally biased region" description="Low complexity" evidence="4">
    <location>
        <begin position="1031"/>
        <end position="1047"/>
    </location>
</feature>
<dbReference type="InParanoid" id="A0A2K3CU23"/>
<feature type="repeat" description="WD" evidence="3">
    <location>
        <begin position="1215"/>
        <end position="1256"/>
    </location>
</feature>